<dbReference type="EMBL" id="JBEPSN010000003">
    <property type="protein sequence ID" value="MET4539776.1"/>
    <property type="molecule type" value="Genomic_DNA"/>
</dbReference>
<evidence type="ECO:0000313" key="2">
    <source>
        <dbReference type="Proteomes" id="UP001549307"/>
    </source>
</evidence>
<proteinExistence type="predicted"/>
<comment type="caution">
    <text evidence="1">The sequence shown here is derived from an EMBL/GenBank/DDBJ whole genome shotgun (WGS) entry which is preliminary data.</text>
</comment>
<name>A0ABV2P4U1_9MICC</name>
<protein>
    <submittedName>
        <fullName evidence="1">Uncharacterized protein</fullName>
    </submittedName>
</protein>
<keyword evidence="2" id="KW-1185">Reference proteome</keyword>
<organism evidence="1 2">
    <name type="scientific">Arthrobacter bambusae</name>
    <dbReference type="NCBI Taxonomy" id="1338426"/>
    <lineage>
        <taxon>Bacteria</taxon>
        <taxon>Bacillati</taxon>
        <taxon>Actinomycetota</taxon>
        <taxon>Actinomycetes</taxon>
        <taxon>Micrococcales</taxon>
        <taxon>Micrococcaceae</taxon>
        <taxon>Arthrobacter</taxon>
    </lineage>
</organism>
<reference evidence="1 2" key="1">
    <citation type="submission" date="2024-06" db="EMBL/GenBank/DDBJ databases">
        <title>Sorghum-associated microbial communities from plants grown in Nebraska, USA.</title>
        <authorList>
            <person name="Schachtman D."/>
        </authorList>
    </citation>
    <scope>NUCLEOTIDE SEQUENCE [LARGE SCALE GENOMIC DNA]</scope>
    <source>
        <strain evidence="1 2">3552</strain>
    </source>
</reference>
<evidence type="ECO:0000313" key="1">
    <source>
        <dbReference type="EMBL" id="MET4539776.1"/>
    </source>
</evidence>
<dbReference type="Proteomes" id="UP001549307">
    <property type="component" value="Unassembled WGS sequence"/>
</dbReference>
<sequence length="68" mass="7373">MDVRQRGVGFLRTQEVAVPDTRYAVKGPANVLRYSGWLRGLLPATSTAASTSGTTDCVPSDAWIEDNF</sequence>
<gene>
    <name evidence="1" type="ORF">ABIE37_001550</name>
</gene>
<accession>A0ABV2P4U1</accession>